<dbReference type="EMBL" id="BJTG01000012">
    <property type="protein sequence ID" value="GEJ59311.1"/>
    <property type="molecule type" value="Genomic_DNA"/>
</dbReference>
<gene>
    <name evidence="2" type="ORF">AMYX_40520</name>
</gene>
<evidence type="ECO:0000313" key="2">
    <source>
        <dbReference type="EMBL" id="GEJ59311.1"/>
    </source>
</evidence>
<comment type="caution">
    <text evidence="2">The sequence shown here is derived from an EMBL/GenBank/DDBJ whole genome shotgun (WGS) entry which is preliminary data.</text>
</comment>
<evidence type="ECO:0000256" key="1">
    <source>
        <dbReference type="SAM" id="MobiDB-lite"/>
    </source>
</evidence>
<name>A0A7I9VSN0_9BACT</name>
<proteinExistence type="predicted"/>
<dbReference type="Proteomes" id="UP000503640">
    <property type="component" value="Unassembled WGS sequence"/>
</dbReference>
<accession>A0A7I9VSN0</accession>
<dbReference type="RefSeq" id="WP_176068674.1">
    <property type="nucleotide sequence ID" value="NZ_BJTG01000012.1"/>
</dbReference>
<keyword evidence="3" id="KW-1185">Reference proteome</keyword>
<dbReference type="AlphaFoldDB" id="A0A7I9VSN0"/>
<evidence type="ECO:0000313" key="3">
    <source>
        <dbReference type="Proteomes" id="UP000503640"/>
    </source>
</evidence>
<organism evidence="2 3">
    <name type="scientific">Anaeromyxobacter diazotrophicus</name>
    <dbReference type="NCBI Taxonomy" id="2590199"/>
    <lineage>
        <taxon>Bacteria</taxon>
        <taxon>Pseudomonadati</taxon>
        <taxon>Myxococcota</taxon>
        <taxon>Myxococcia</taxon>
        <taxon>Myxococcales</taxon>
        <taxon>Cystobacterineae</taxon>
        <taxon>Anaeromyxobacteraceae</taxon>
        <taxon>Anaeromyxobacter</taxon>
    </lineage>
</organism>
<protein>
    <submittedName>
        <fullName evidence="2">Uncharacterized protein</fullName>
    </submittedName>
</protein>
<feature type="region of interest" description="Disordered" evidence="1">
    <location>
        <begin position="1"/>
        <end position="22"/>
    </location>
</feature>
<sequence length="376" mass="40974">MADAPTLEALPKPLQKHADPKAPLPLRMMGAKGLVPMTAPADLATLLYLLASDAEEAVRATAAKTAEGLPDKLYGVALRSDALAGEVLDWLADRLAAKDAALELVLLNPATKDETVARLAPAVSQPLAEIIRQNELRLLRCDDIVRGLCKNPNALASTVDGACEFCVRNGLTLLDVPQLVAAHLRVHGVDPTAAPPAEDTAQELMRDYSAELVEETQPVTQAETPVEQQKKLNMTQRVLRMSVSDKIKLATLGNKEARTLLLRDSNKLVCMAAVTSPRITDGEIMTIATSRTVNTDVLRHIYTAREYLKVYAIKMALVKNPKVPLPTALKFLYTLQEKDIKELARDRNVPQTIQSQAKAWMMKKEAASKGTASDKH</sequence>
<reference evidence="3" key="1">
    <citation type="journal article" date="2020" name="Appl. Environ. Microbiol.">
        <title>Diazotrophic Anaeromyxobacter Isolates from Soils.</title>
        <authorList>
            <person name="Masuda Y."/>
            <person name="Yamanaka H."/>
            <person name="Xu Z.X."/>
            <person name="Shiratori Y."/>
            <person name="Aono T."/>
            <person name="Amachi S."/>
            <person name="Senoo K."/>
            <person name="Itoh H."/>
        </authorList>
    </citation>
    <scope>NUCLEOTIDE SEQUENCE [LARGE SCALE GENOMIC DNA]</scope>
    <source>
        <strain evidence="3">R267</strain>
    </source>
</reference>